<feature type="domain" description="D-isomer specific 2-hydroxyacid dehydrogenase NAD-binding" evidence="3">
    <location>
        <begin position="221"/>
        <end position="322"/>
    </location>
</feature>
<dbReference type="CDD" id="cd12163">
    <property type="entry name" value="2-Hacid_dh_5"/>
    <property type="match status" value="1"/>
</dbReference>
<evidence type="ECO:0000259" key="3">
    <source>
        <dbReference type="Pfam" id="PF02826"/>
    </source>
</evidence>
<name>A0AAV9QGU1_9PEZI</name>
<dbReference type="GO" id="GO:0051287">
    <property type="term" value="F:NAD binding"/>
    <property type="evidence" value="ECO:0007669"/>
    <property type="project" value="InterPro"/>
</dbReference>
<sequence length="359" mass="40630">MGSIQRARYPSKDTILMLVPMEPKQEVINSLQEQYPGVKIHWRSVKKPGLSIDDIPQEIWDTATIVWGFEIPKNALLPKLRFVQLNSAGADHWATNRHYQDPNVLFCTSNGAHPPQIAEWVIGSWLSHQHQFRKFSGYMNQGYWEPLFQSSFQDSQGFRMGVLGYGAIGRQCANLARALGMDVIAYTARERPTSESRKDDSYCVPGTGDPDGLIPSRWFHGTTKEDLNNFLDQDLDILVICLPLTASNRNMISRQQFEILAKKKTFVSNVARGGHVNTDDLIEALEKGMIRGAAVDVTDPEPLPKDHPLWKAPNLLITPHISWISTNHWSRVLAIFEHNLAVLNHGGEFVNKVNKELHY</sequence>
<dbReference type="AlphaFoldDB" id="A0AAV9QGU1"/>
<evidence type="ECO:0000313" key="4">
    <source>
        <dbReference type="EMBL" id="KAK5543581.1"/>
    </source>
</evidence>
<feature type="domain" description="D-isomer specific 2-hydroxyacid dehydrogenase NAD-binding" evidence="3">
    <location>
        <begin position="125"/>
        <end position="195"/>
    </location>
</feature>
<dbReference type="InterPro" id="IPR006140">
    <property type="entry name" value="D-isomer_DH_NAD-bd"/>
</dbReference>
<evidence type="ECO:0000256" key="2">
    <source>
        <dbReference type="ARBA" id="ARBA00023027"/>
    </source>
</evidence>
<gene>
    <name evidence="4" type="ORF">LTR25_001195</name>
</gene>
<proteinExistence type="predicted"/>
<evidence type="ECO:0000313" key="5">
    <source>
        <dbReference type="Proteomes" id="UP001345827"/>
    </source>
</evidence>
<keyword evidence="5" id="KW-1185">Reference proteome</keyword>
<dbReference type="PANTHER" id="PTHR43333">
    <property type="entry name" value="2-HACID_DH_C DOMAIN-CONTAINING PROTEIN"/>
    <property type="match status" value="1"/>
</dbReference>
<dbReference type="Proteomes" id="UP001345827">
    <property type="component" value="Unassembled WGS sequence"/>
</dbReference>
<keyword evidence="1" id="KW-0560">Oxidoreductase</keyword>
<dbReference type="PROSITE" id="PS00065">
    <property type="entry name" value="D_2_HYDROXYACID_DH_1"/>
    <property type="match status" value="1"/>
</dbReference>
<organism evidence="4 5">
    <name type="scientific">Vermiconidia calcicola</name>
    <dbReference type="NCBI Taxonomy" id="1690605"/>
    <lineage>
        <taxon>Eukaryota</taxon>
        <taxon>Fungi</taxon>
        <taxon>Dikarya</taxon>
        <taxon>Ascomycota</taxon>
        <taxon>Pezizomycotina</taxon>
        <taxon>Dothideomycetes</taxon>
        <taxon>Dothideomycetidae</taxon>
        <taxon>Mycosphaerellales</taxon>
        <taxon>Extremaceae</taxon>
        <taxon>Vermiconidia</taxon>
    </lineage>
</organism>
<keyword evidence="2" id="KW-0520">NAD</keyword>
<accession>A0AAV9QGU1</accession>
<dbReference type="InterPro" id="IPR029752">
    <property type="entry name" value="D-isomer_DH_CS1"/>
</dbReference>
<dbReference type="EMBL" id="JAXLQG010000002">
    <property type="protein sequence ID" value="KAK5543581.1"/>
    <property type="molecule type" value="Genomic_DNA"/>
</dbReference>
<comment type="caution">
    <text evidence="4">The sequence shown here is derived from an EMBL/GenBank/DDBJ whole genome shotgun (WGS) entry which is preliminary data.</text>
</comment>
<reference evidence="4 5" key="1">
    <citation type="submission" date="2023-06" db="EMBL/GenBank/DDBJ databases">
        <title>Black Yeasts Isolated from many extreme environments.</title>
        <authorList>
            <person name="Coleine C."/>
            <person name="Stajich J.E."/>
            <person name="Selbmann L."/>
        </authorList>
    </citation>
    <scope>NUCLEOTIDE SEQUENCE [LARGE SCALE GENOMIC DNA]</scope>
    <source>
        <strain evidence="4 5">CCFEE 5887</strain>
    </source>
</reference>
<dbReference type="SUPFAM" id="SSF51735">
    <property type="entry name" value="NAD(P)-binding Rossmann-fold domains"/>
    <property type="match status" value="1"/>
</dbReference>
<evidence type="ECO:0000256" key="1">
    <source>
        <dbReference type="ARBA" id="ARBA00023002"/>
    </source>
</evidence>
<dbReference type="PANTHER" id="PTHR43333:SF1">
    <property type="entry name" value="D-ISOMER SPECIFIC 2-HYDROXYACID DEHYDROGENASE NAD-BINDING DOMAIN-CONTAINING PROTEIN"/>
    <property type="match status" value="1"/>
</dbReference>
<dbReference type="Pfam" id="PF02826">
    <property type="entry name" value="2-Hacid_dh_C"/>
    <property type="match status" value="2"/>
</dbReference>
<protein>
    <recommendedName>
        <fullName evidence="3">D-isomer specific 2-hydroxyacid dehydrogenase NAD-binding domain-containing protein</fullName>
    </recommendedName>
</protein>
<dbReference type="InterPro" id="IPR036291">
    <property type="entry name" value="NAD(P)-bd_dom_sf"/>
</dbReference>
<dbReference type="GO" id="GO:0016491">
    <property type="term" value="F:oxidoreductase activity"/>
    <property type="evidence" value="ECO:0007669"/>
    <property type="project" value="UniProtKB-KW"/>
</dbReference>
<dbReference type="Gene3D" id="3.40.50.720">
    <property type="entry name" value="NAD(P)-binding Rossmann-like Domain"/>
    <property type="match status" value="2"/>
</dbReference>